<dbReference type="SUPFAM" id="SSF55021">
    <property type="entry name" value="ACT-like"/>
    <property type="match status" value="1"/>
</dbReference>
<evidence type="ECO:0000313" key="2">
    <source>
        <dbReference type="EMBL" id="CAB3775728.1"/>
    </source>
</evidence>
<evidence type="ECO:0000313" key="4">
    <source>
        <dbReference type="Proteomes" id="UP000494252"/>
    </source>
</evidence>
<evidence type="ECO:0000259" key="1">
    <source>
        <dbReference type="Pfam" id="PF00585"/>
    </source>
</evidence>
<feature type="domain" description="ACT-like" evidence="1">
    <location>
        <begin position="2"/>
        <end position="66"/>
    </location>
</feature>
<sequence>MKFLSSMAPNWNISLFHYRNQGADYSSILVGIQVPASETEAFERFLATLGYPNWEETQNPVYRLFLA</sequence>
<dbReference type="EMBL" id="CADIKI010000001">
    <property type="protein sequence ID" value="CAB3775728.1"/>
    <property type="molecule type" value="Genomic_DNA"/>
</dbReference>
<gene>
    <name evidence="3" type="primary">ilvA_2</name>
    <name evidence="2" type="synonym">ilvA_1</name>
    <name evidence="2" type="ORF">LMG27177_00001</name>
    <name evidence="3" type="ORF">LMG27177_05060</name>
</gene>
<dbReference type="InterPro" id="IPR038110">
    <property type="entry name" value="TD_ACT-like_sf"/>
</dbReference>
<dbReference type="GO" id="GO:0004794">
    <property type="term" value="F:threonine deaminase activity"/>
    <property type="evidence" value="ECO:0007669"/>
    <property type="project" value="UniProtKB-EC"/>
</dbReference>
<dbReference type="Pfam" id="PF00585">
    <property type="entry name" value="Thr_dehydrat_C"/>
    <property type="match status" value="1"/>
</dbReference>
<dbReference type="InterPro" id="IPR001721">
    <property type="entry name" value="TD_ACT-like"/>
</dbReference>
<accession>A0A6J5GKA2</accession>
<reference evidence="3 4" key="1">
    <citation type="submission" date="2020-04" db="EMBL/GenBank/DDBJ databases">
        <authorList>
            <person name="De Canck E."/>
        </authorList>
    </citation>
    <scope>NUCLEOTIDE SEQUENCE [LARGE SCALE GENOMIC DNA]</scope>
    <source>
        <strain evidence="3 4">LMG 27177</strain>
    </source>
</reference>
<dbReference type="CDD" id="cd04907">
    <property type="entry name" value="ACT_ThrD-I_2"/>
    <property type="match status" value="1"/>
</dbReference>
<dbReference type="EC" id="4.3.1.19" evidence="3"/>
<dbReference type="AlphaFoldDB" id="A0A6J5GKA2"/>
<dbReference type="Gene3D" id="3.40.1020.10">
    <property type="entry name" value="Biosynthetic Threonine Deaminase, Domain 3"/>
    <property type="match status" value="1"/>
</dbReference>
<keyword evidence="3" id="KW-0456">Lyase</keyword>
<proteinExistence type="predicted"/>
<dbReference type="InterPro" id="IPR045865">
    <property type="entry name" value="ACT-like_dom_sf"/>
</dbReference>
<dbReference type="EMBL" id="CADIKI010000017">
    <property type="protein sequence ID" value="CAB3801799.1"/>
    <property type="molecule type" value="Genomic_DNA"/>
</dbReference>
<protein>
    <submittedName>
        <fullName evidence="3">L-threonine dehydratase biosynthetic IlvA</fullName>
        <ecNumber evidence="3">4.3.1.19</ecNumber>
    </submittedName>
</protein>
<keyword evidence="4" id="KW-1185">Reference proteome</keyword>
<dbReference type="Proteomes" id="UP000494252">
    <property type="component" value="Unassembled WGS sequence"/>
</dbReference>
<evidence type="ECO:0000313" key="3">
    <source>
        <dbReference type="EMBL" id="CAB3801799.1"/>
    </source>
</evidence>
<organism evidence="3 4">
    <name type="scientific">Paraburkholderia fynbosensis</name>
    <dbReference type="NCBI Taxonomy" id="1200993"/>
    <lineage>
        <taxon>Bacteria</taxon>
        <taxon>Pseudomonadati</taxon>
        <taxon>Pseudomonadota</taxon>
        <taxon>Betaproteobacteria</taxon>
        <taxon>Burkholderiales</taxon>
        <taxon>Burkholderiaceae</taxon>
        <taxon>Paraburkholderia</taxon>
    </lineage>
</organism>
<name>A0A6J5GKA2_9BURK</name>